<gene>
    <name evidence="2" type="ORF">BXY82_2842</name>
</gene>
<organism evidence="2 3">
    <name type="scientific">Gelidibacter sediminis</name>
    <dbReference type="NCBI Taxonomy" id="1608710"/>
    <lineage>
        <taxon>Bacteria</taxon>
        <taxon>Pseudomonadati</taxon>
        <taxon>Bacteroidota</taxon>
        <taxon>Flavobacteriia</taxon>
        <taxon>Flavobacteriales</taxon>
        <taxon>Flavobacteriaceae</taxon>
        <taxon>Gelidibacter</taxon>
    </lineage>
</organism>
<evidence type="ECO:0008006" key="4">
    <source>
        <dbReference type="Google" id="ProtNLM"/>
    </source>
</evidence>
<feature type="signal peptide" evidence="1">
    <location>
        <begin position="1"/>
        <end position="18"/>
    </location>
</feature>
<protein>
    <recommendedName>
        <fullName evidence="4">DUF4412 domain-containing protein</fullName>
    </recommendedName>
</protein>
<dbReference type="RefSeq" id="WP_133758849.1">
    <property type="nucleotide sequence ID" value="NZ_SOBW01000010.1"/>
</dbReference>
<proteinExistence type="predicted"/>
<sequence length="220" mass="24360">MKKLLLILAFTLSVTIFAQEQITEGVVVSKQTMSSDNEQMNAQLAMLGDMITTTYFKDDKTRSETSNPMTGTSIFIGDVATQKSLMLMDNAMIGKKYMETDMTPSEADLENITIEKTTETKTFLGYECVKYNVTMKKDGADVTGAIYATDKLHAISQQTAAFGEDFKGFPMYMSLALAQQGFNLNLVTEVTEVKAEKVSDDKFNMTPPEGYTKTDNLIGM</sequence>
<dbReference type="Proteomes" id="UP000294689">
    <property type="component" value="Unassembled WGS sequence"/>
</dbReference>
<accession>A0A4R7PJY2</accession>
<keyword evidence="1" id="KW-0732">Signal</keyword>
<evidence type="ECO:0000313" key="2">
    <source>
        <dbReference type="EMBL" id="TDU34179.1"/>
    </source>
</evidence>
<name>A0A4R7PJY2_9FLAO</name>
<dbReference type="OrthoDB" id="676537at2"/>
<dbReference type="AlphaFoldDB" id="A0A4R7PJY2"/>
<feature type="chain" id="PRO_5020808748" description="DUF4412 domain-containing protein" evidence="1">
    <location>
        <begin position="19"/>
        <end position="220"/>
    </location>
</feature>
<evidence type="ECO:0000256" key="1">
    <source>
        <dbReference type="SAM" id="SignalP"/>
    </source>
</evidence>
<evidence type="ECO:0000313" key="3">
    <source>
        <dbReference type="Proteomes" id="UP000294689"/>
    </source>
</evidence>
<dbReference type="EMBL" id="SOBW01000010">
    <property type="protein sequence ID" value="TDU34179.1"/>
    <property type="molecule type" value="Genomic_DNA"/>
</dbReference>
<comment type="caution">
    <text evidence="2">The sequence shown here is derived from an EMBL/GenBank/DDBJ whole genome shotgun (WGS) entry which is preliminary data.</text>
</comment>
<reference evidence="2 3" key="1">
    <citation type="submission" date="2019-03" db="EMBL/GenBank/DDBJ databases">
        <title>Genomic Encyclopedia of Archaeal and Bacterial Type Strains, Phase II (KMG-II): from individual species to whole genera.</title>
        <authorList>
            <person name="Goeker M."/>
        </authorList>
    </citation>
    <scope>NUCLEOTIDE SEQUENCE [LARGE SCALE GENOMIC DNA]</scope>
    <source>
        <strain evidence="2 3">DSM 28135</strain>
    </source>
</reference>
<keyword evidence="3" id="KW-1185">Reference proteome</keyword>